<dbReference type="PANTHER" id="PTHR30349">
    <property type="entry name" value="PHAGE INTEGRASE-RELATED"/>
    <property type="match status" value="1"/>
</dbReference>
<protein>
    <submittedName>
        <fullName evidence="5">Tyrosine-type recombinase/integrase</fullName>
    </submittedName>
</protein>
<dbReference type="Gene3D" id="1.10.150.130">
    <property type="match status" value="1"/>
</dbReference>
<sequence length="423" mass="48587">MYSKQRDSKASKKLADVNIGVDKGSLRLQFSTRISRKFYDKKQFYKGLSRNDTPENQQWAEGIARRIQADIDHPDGGLFDPTLAKYLDIKPMLATVTQLPTAKPLPKLGELWEEFLEWKRSRVKKTTYQGMYIRTYTALLKPFLDKPLNSNLANEIFEALNKKKANRTTTRNLLCVLSTLSKRAIKKGLVIEDYFDEIKDAYKVPKKSRQLKDEEDYKAYSIEERDLIIETFYQSDKNSEKHIAPLIEFLFLTGCRHGEAFALQWKDIKFETGWIVFDESFASEIRETQSTKTDTTRIFKMKGLTRLQKVLNSLKDNNCNPDDLVFKTSTGKQMSTAILKAAWLGGGYTNHGKHYKYLGAVARLAKEGEIKYLKAYATRHTFITIMANNGADLALLADSCGNSVEIIIKHYLQLDKERLLPDI</sequence>
<keyword evidence="3" id="KW-0233">DNA recombination</keyword>
<dbReference type="Pfam" id="PF00589">
    <property type="entry name" value="Phage_integrase"/>
    <property type="match status" value="1"/>
</dbReference>
<dbReference type="Gene3D" id="1.10.443.10">
    <property type="entry name" value="Intergrase catalytic core"/>
    <property type="match status" value="1"/>
</dbReference>
<dbReference type="InterPro" id="IPR011010">
    <property type="entry name" value="DNA_brk_join_enz"/>
</dbReference>
<dbReference type="SUPFAM" id="SSF56349">
    <property type="entry name" value="DNA breaking-rejoining enzymes"/>
    <property type="match status" value="1"/>
</dbReference>
<evidence type="ECO:0000313" key="5">
    <source>
        <dbReference type="EMBL" id="MBD2614361.1"/>
    </source>
</evidence>
<dbReference type="EMBL" id="JACJTC010000018">
    <property type="protein sequence ID" value="MBD2614361.1"/>
    <property type="molecule type" value="Genomic_DNA"/>
</dbReference>
<feature type="domain" description="Tyr recombinase" evidence="4">
    <location>
        <begin position="215"/>
        <end position="423"/>
    </location>
</feature>
<dbReference type="Proteomes" id="UP000606396">
    <property type="component" value="Unassembled WGS sequence"/>
</dbReference>
<evidence type="ECO:0000256" key="1">
    <source>
        <dbReference type="ARBA" id="ARBA00008857"/>
    </source>
</evidence>
<name>A0ABR8HGH7_NOSPU</name>
<dbReference type="InterPro" id="IPR002104">
    <property type="entry name" value="Integrase_catalytic"/>
</dbReference>
<dbReference type="InterPro" id="IPR013762">
    <property type="entry name" value="Integrase-like_cat_sf"/>
</dbReference>
<keyword evidence="2" id="KW-0238">DNA-binding</keyword>
<proteinExistence type="inferred from homology"/>
<dbReference type="PROSITE" id="PS51898">
    <property type="entry name" value="TYR_RECOMBINASE"/>
    <property type="match status" value="1"/>
</dbReference>
<dbReference type="InterPro" id="IPR010998">
    <property type="entry name" value="Integrase_recombinase_N"/>
</dbReference>
<keyword evidence="6" id="KW-1185">Reference proteome</keyword>
<reference evidence="5 6" key="1">
    <citation type="journal article" date="2020" name="ISME J.">
        <title>Comparative genomics reveals insights into cyanobacterial evolution and habitat adaptation.</title>
        <authorList>
            <person name="Chen M.Y."/>
            <person name="Teng W.K."/>
            <person name="Zhao L."/>
            <person name="Hu C.X."/>
            <person name="Zhou Y.K."/>
            <person name="Han B.P."/>
            <person name="Song L.R."/>
            <person name="Shu W.S."/>
        </authorList>
    </citation>
    <scope>NUCLEOTIDE SEQUENCE [LARGE SCALE GENOMIC DNA]</scope>
    <source>
        <strain evidence="5 6">FACHB-252</strain>
    </source>
</reference>
<comment type="similarity">
    <text evidence="1">Belongs to the 'phage' integrase family.</text>
</comment>
<evidence type="ECO:0000313" key="6">
    <source>
        <dbReference type="Proteomes" id="UP000606396"/>
    </source>
</evidence>
<evidence type="ECO:0000256" key="2">
    <source>
        <dbReference type="ARBA" id="ARBA00023125"/>
    </source>
</evidence>
<evidence type="ECO:0000259" key="4">
    <source>
        <dbReference type="PROSITE" id="PS51898"/>
    </source>
</evidence>
<dbReference type="RefSeq" id="WP_190951358.1">
    <property type="nucleotide sequence ID" value="NZ_JACJTC010000018.1"/>
</dbReference>
<evidence type="ECO:0000256" key="3">
    <source>
        <dbReference type="ARBA" id="ARBA00023172"/>
    </source>
</evidence>
<accession>A0ABR8HGH7</accession>
<comment type="caution">
    <text evidence="5">The sequence shown here is derived from an EMBL/GenBank/DDBJ whole genome shotgun (WGS) entry which is preliminary data.</text>
</comment>
<organism evidence="5 6">
    <name type="scientific">Nostoc punctiforme FACHB-252</name>
    <dbReference type="NCBI Taxonomy" id="1357509"/>
    <lineage>
        <taxon>Bacteria</taxon>
        <taxon>Bacillati</taxon>
        <taxon>Cyanobacteriota</taxon>
        <taxon>Cyanophyceae</taxon>
        <taxon>Nostocales</taxon>
        <taxon>Nostocaceae</taxon>
        <taxon>Nostoc</taxon>
    </lineage>
</organism>
<gene>
    <name evidence="5" type="ORF">H6G94_24315</name>
</gene>
<dbReference type="InterPro" id="IPR050090">
    <property type="entry name" value="Tyrosine_recombinase_XerCD"/>
</dbReference>
<dbReference type="PANTHER" id="PTHR30349:SF41">
    <property type="entry name" value="INTEGRASE_RECOMBINASE PROTEIN MJ0367-RELATED"/>
    <property type="match status" value="1"/>
</dbReference>